<accession>A0A2L2YDU6</accession>
<dbReference type="Pfam" id="PF13855">
    <property type="entry name" value="LRR_8"/>
    <property type="match status" value="1"/>
</dbReference>
<keyword evidence="2" id="KW-0732">Signal</keyword>
<dbReference type="InterPro" id="IPR003591">
    <property type="entry name" value="Leu-rich_rpt_typical-subtyp"/>
</dbReference>
<dbReference type="GO" id="GO:0031012">
    <property type="term" value="C:extracellular matrix"/>
    <property type="evidence" value="ECO:0007669"/>
    <property type="project" value="TreeGrafter"/>
</dbReference>
<organism evidence="4">
    <name type="scientific">Parasteatoda tepidariorum</name>
    <name type="common">Common house spider</name>
    <name type="synonym">Achaearanea tepidariorum</name>
    <dbReference type="NCBI Taxonomy" id="114398"/>
    <lineage>
        <taxon>Eukaryota</taxon>
        <taxon>Metazoa</taxon>
        <taxon>Ecdysozoa</taxon>
        <taxon>Arthropoda</taxon>
        <taxon>Chelicerata</taxon>
        <taxon>Arachnida</taxon>
        <taxon>Araneae</taxon>
        <taxon>Araneomorphae</taxon>
        <taxon>Entelegynae</taxon>
        <taxon>Araneoidea</taxon>
        <taxon>Theridiidae</taxon>
        <taxon>Parasteatoda</taxon>
    </lineage>
</organism>
<name>A0A2L2YDU6_PARTP</name>
<reference evidence="4" key="1">
    <citation type="journal article" date="2016" name="Mol. Ecol. Resour.">
        <title>Evaluation of the impact of RNA preservation methods of spiders for de novo transcriptome assembly.</title>
        <authorList>
            <person name="Kono N."/>
            <person name="Nakamura H."/>
            <person name="Ito Y."/>
            <person name="Tomita M."/>
            <person name="Arakawa K."/>
        </authorList>
    </citation>
    <scope>NUCLEOTIDE SEQUENCE</scope>
    <source>
        <tissue evidence="4">Whole body</tissue>
    </source>
</reference>
<dbReference type="SUPFAM" id="SSF52058">
    <property type="entry name" value="L domain-like"/>
    <property type="match status" value="1"/>
</dbReference>
<evidence type="ECO:0000313" key="4">
    <source>
        <dbReference type="EMBL" id="LAA06316.1"/>
    </source>
</evidence>
<evidence type="ECO:0000256" key="1">
    <source>
        <dbReference type="ARBA" id="ARBA00022614"/>
    </source>
</evidence>
<protein>
    <submittedName>
        <fullName evidence="4">Chondroadherin-like protein</fullName>
    </submittedName>
</protein>
<proteinExistence type="evidence at transcript level"/>
<dbReference type="OrthoDB" id="676979at2759"/>
<dbReference type="AlphaFoldDB" id="A0A2L2YDU6"/>
<dbReference type="GO" id="GO:0005615">
    <property type="term" value="C:extracellular space"/>
    <property type="evidence" value="ECO:0007669"/>
    <property type="project" value="TreeGrafter"/>
</dbReference>
<dbReference type="EMBL" id="IAAA01025839">
    <property type="protein sequence ID" value="LAA06316.1"/>
    <property type="molecule type" value="mRNA"/>
</dbReference>
<dbReference type="InterPro" id="IPR032675">
    <property type="entry name" value="LRR_dom_sf"/>
</dbReference>
<evidence type="ECO:0000256" key="2">
    <source>
        <dbReference type="ARBA" id="ARBA00022729"/>
    </source>
</evidence>
<evidence type="ECO:0000256" key="3">
    <source>
        <dbReference type="ARBA" id="ARBA00022737"/>
    </source>
</evidence>
<keyword evidence="1" id="KW-0433">Leucine-rich repeat</keyword>
<dbReference type="InterPro" id="IPR050328">
    <property type="entry name" value="Dev_Immune_Receptor"/>
</dbReference>
<dbReference type="PANTHER" id="PTHR24373">
    <property type="entry name" value="SLIT RELATED LEUCINE-RICH REPEAT NEURONAL PROTEIN"/>
    <property type="match status" value="1"/>
</dbReference>
<dbReference type="Gene3D" id="3.80.10.10">
    <property type="entry name" value="Ribonuclease Inhibitor"/>
    <property type="match status" value="1"/>
</dbReference>
<dbReference type="InterPro" id="IPR001611">
    <property type="entry name" value="Leu-rich_rpt"/>
</dbReference>
<dbReference type="SMART" id="SM00369">
    <property type="entry name" value="LRR_TYP"/>
    <property type="match status" value="4"/>
</dbReference>
<dbReference type="PANTHER" id="PTHR24373:SF261">
    <property type="entry name" value="VASORIN"/>
    <property type="match status" value="1"/>
</dbReference>
<sequence>MDNFRLSHLHKLQYFSAPYNDIGDLGNHWFEGGPVSLTQVDLDGNKIESFGATALASLVNLEQLYVGDNQIKDVSRSVLPNPIRALWVLEAKSNLIEELPSDAFEGFPNLKIVNFGENKLKSIPENVWGKVCRQLE</sequence>
<keyword evidence="3" id="KW-0677">Repeat</keyword>